<feature type="compositionally biased region" description="Basic and acidic residues" evidence="1">
    <location>
        <begin position="396"/>
        <end position="413"/>
    </location>
</feature>
<feature type="transmembrane region" description="Helical" evidence="2">
    <location>
        <begin position="235"/>
        <end position="262"/>
    </location>
</feature>
<feature type="transmembrane region" description="Helical" evidence="2">
    <location>
        <begin position="325"/>
        <end position="342"/>
    </location>
</feature>
<reference evidence="3 4" key="1">
    <citation type="submission" date="2023-02" db="EMBL/GenBank/DDBJ databases">
        <authorList>
            <person name="Mo P."/>
        </authorList>
    </citation>
    <scope>NUCLEOTIDE SEQUENCE [LARGE SCALE GENOMIC DNA]</scope>
    <source>
        <strain evidence="3 4">HUAS 3</strain>
    </source>
</reference>
<sequence length="413" mass="42451">MGYDEPGRGESVDREQPRRAAATLGPEDPPDGGAGRDRADGESGRDRVGVHVAWESALAGKVVVLGLLLWLQSPQTLRGDGLRELLVGVVGLGLLALAAGLSLRTAAPNLAIGPVAVAAALHFAEQGDRGVTEAVVPAAVFAAAGGLALAVFVVLLHVPAWAASLAGAAAVVAWIERRSVPVPVQADYDPRHSAYYLFAGFAAVAVLGGLFGAIRSVRRLVGRFRPVEDPARRRGTVAGLVTVGALIGSTVLATLAGVLLAANGSGRVVPDPGLDWTALGVGMALLGGTSAFGRRGGVSGTLLVVVLVGFLFAYVEAAGHEISRWAVAGAALGVGLVVTRLVEAYGRPRPATEDRPETTPVGDASISQGWALPRAGSQAPWPPALPSNAATEDPADPWRRWEGGPDRWRGDTR</sequence>
<accession>A0ABY7ZRP4</accession>
<keyword evidence="2" id="KW-0472">Membrane</keyword>
<dbReference type="Proteomes" id="UP001219605">
    <property type="component" value="Chromosome"/>
</dbReference>
<evidence type="ECO:0000313" key="4">
    <source>
        <dbReference type="Proteomes" id="UP001219605"/>
    </source>
</evidence>
<proteinExistence type="predicted"/>
<evidence type="ECO:0000256" key="1">
    <source>
        <dbReference type="SAM" id="MobiDB-lite"/>
    </source>
</evidence>
<feature type="transmembrane region" description="Helical" evidence="2">
    <location>
        <begin position="274"/>
        <end position="293"/>
    </location>
</feature>
<feature type="compositionally biased region" description="Basic and acidic residues" evidence="1">
    <location>
        <begin position="34"/>
        <end position="44"/>
    </location>
</feature>
<organism evidence="3 4">
    <name type="scientific">Micromonospora cathayae</name>
    <dbReference type="NCBI Taxonomy" id="3028804"/>
    <lineage>
        <taxon>Bacteria</taxon>
        <taxon>Bacillati</taxon>
        <taxon>Actinomycetota</taxon>
        <taxon>Actinomycetes</taxon>
        <taxon>Micromonosporales</taxon>
        <taxon>Micromonosporaceae</taxon>
        <taxon>Micromonospora</taxon>
    </lineage>
</organism>
<feature type="transmembrane region" description="Helical" evidence="2">
    <location>
        <begin position="300"/>
        <end position="319"/>
    </location>
</feature>
<feature type="transmembrane region" description="Helical" evidence="2">
    <location>
        <begin position="82"/>
        <end position="101"/>
    </location>
</feature>
<feature type="transmembrane region" description="Helical" evidence="2">
    <location>
        <begin position="136"/>
        <end position="158"/>
    </location>
</feature>
<feature type="region of interest" description="Disordered" evidence="1">
    <location>
        <begin position="348"/>
        <end position="413"/>
    </location>
</feature>
<feature type="transmembrane region" description="Helical" evidence="2">
    <location>
        <begin position="52"/>
        <end position="70"/>
    </location>
</feature>
<dbReference type="RefSeq" id="WP_275032443.1">
    <property type="nucleotide sequence ID" value="NZ_CP118615.1"/>
</dbReference>
<feature type="region of interest" description="Disordered" evidence="1">
    <location>
        <begin position="1"/>
        <end position="44"/>
    </location>
</feature>
<evidence type="ECO:0000256" key="2">
    <source>
        <dbReference type="SAM" id="Phobius"/>
    </source>
</evidence>
<protein>
    <submittedName>
        <fullName evidence="3">ABC transporter permease</fullName>
    </submittedName>
</protein>
<keyword evidence="4" id="KW-1185">Reference proteome</keyword>
<dbReference type="EMBL" id="CP118615">
    <property type="protein sequence ID" value="WDZ85701.1"/>
    <property type="molecule type" value="Genomic_DNA"/>
</dbReference>
<keyword evidence="2" id="KW-0812">Transmembrane</keyword>
<name>A0ABY7ZRP4_9ACTN</name>
<keyword evidence="2" id="KW-1133">Transmembrane helix</keyword>
<gene>
    <name evidence="3" type="ORF">PVK37_04425</name>
</gene>
<evidence type="ECO:0000313" key="3">
    <source>
        <dbReference type="EMBL" id="WDZ85701.1"/>
    </source>
</evidence>
<feature type="compositionally biased region" description="Basic and acidic residues" evidence="1">
    <location>
        <begin position="1"/>
        <end position="18"/>
    </location>
</feature>
<feature type="transmembrane region" description="Helical" evidence="2">
    <location>
        <begin position="194"/>
        <end position="214"/>
    </location>
</feature>